<dbReference type="InterPro" id="IPR000531">
    <property type="entry name" value="Beta-barrel_TonB"/>
</dbReference>
<evidence type="ECO:0000256" key="8">
    <source>
        <dbReference type="ARBA" id="ARBA00023004"/>
    </source>
</evidence>
<feature type="compositionally biased region" description="Low complexity" evidence="17">
    <location>
        <begin position="142"/>
        <end position="153"/>
    </location>
</feature>
<keyword evidence="3 14" id="KW-0813">Transport</keyword>
<dbReference type="Pfam" id="PF07660">
    <property type="entry name" value="STN"/>
    <property type="match status" value="1"/>
</dbReference>
<dbReference type="Gene3D" id="2.170.130.10">
    <property type="entry name" value="TonB-dependent receptor, plug domain"/>
    <property type="match status" value="1"/>
</dbReference>
<comment type="similarity">
    <text evidence="2 14 16">Belongs to the TonB-dependent receptor family.</text>
</comment>
<dbReference type="InterPro" id="IPR039426">
    <property type="entry name" value="TonB-dep_rcpt-like"/>
</dbReference>
<feature type="short sequence motif" description="TonB C-terminal box" evidence="15">
    <location>
        <begin position="866"/>
        <end position="883"/>
    </location>
</feature>
<dbReference type="InterPro" id="IPR037066">
    <property type="entry name" value="Plug_dom_sf"/>
</dbReference>
<feature type="domain" description="Secretin/TonB short N-terminal" evidence="18">
    <location>
        <begin position="67"/>
        <end position="117"/>
    </location>
</feature>
<keyword evidence="6 14" id="KW-0812">Transmembrane</keyword>
<proteinExistence type="inferred from homology"/>
<dbReference type="PROSITE" id="PS52016">
    <property type="entry name" value="TONB_DEPENDENT_REC_3"/>
    <property type="match status" value="1"/>
</dbReference>
<reference evidence="20" key="1">
    <citation type="journal article" date="2020" name="MBio">
        <title>Horizontal gene transfer to a defensive symbiont with a reduced genome amongst a multipartite beetle microbiome.</title>
        <authorList>
            <person name="Waterworth S.C."/>
            <person name="Florez L.V."/>
            <person name="Rees E.R."/>
            <person name="Hertweck C."/>
            <person name="Kaltenpoth M."/>
            <person name="Kwan J.C."/>
        </authorList>
    </citation>
    <scope>NUCLEOTIDE SEQUENCE [LARGE SCALE GENOMIC DNA]</scope>
</reference>
<evidence type="ECO:0000256" key="10">
    <source>
        <dbReference type="ARBA" id="ARBA00023077"/>
    </source>
</evidence>
<dbReference type="PANTHER" id="PTHR32552">
    <property type="entry name" value="FERRICHROME IRON RECEPTOR-RELATED"/>
    <property type="match status" value="1"/>
</dbReference>
<dbReference type="SUPFAM" id="SSF56935">
    <property type="entry name" value="Porins"/>
    <property type="match status" value="1"/>
</dbReference>
<sequence>MRGNHKRKTLLSPISKLHIMIALMGGALSSPYVFSAEASEISKSYNFNIPAGALGEALLAVGYQSKIQIIAESHLVQGLKNTAVSGQYTVSTVLDRLFQGSGLGYRIYDQNIILYKLPPNADNEITLGVVRIQGSAEVSEQGSISGTSVGGSSESERYGGINGSRDVTATEGSKSYATNQVNIGGKTPTRLNEVTNAISVLTNQRIEDQGIQSIDNALQRSTGVTRLIDQNGNLSYYSRGFSIGNVQIDGGAANSDNDLQLNQTDLSMYDSIQILRGADAFGNAGSSSSPSATINLVRKKPLDHKQLNVELSAGSWDSYRGSVDVTGPIALDGSVRGRLIATGENRNEFYDNSNKKNELIFGTLEADITPNTLFTIGASYQNQDIPFWRNGLPRYMNGDDLKLPRSTSLIMPYNRPNNETYELFTKLNQKINKDWSWNSSLSYKESSYDGQTNTLTLNYIQPDGSVLEEAYLGSLRYKDDKNKLLSWDTAINGQFDLFGLPQKVEFGFNSSQQNYNSLTEQVTDIFQSVNIFNLNRDQLVGSAFDSSNKSYYLVSNKRDTTYLTGYGSFDFNIFPKLHFLTGVRWSYTDFNLLNHASAPAMNLDRDTAHSKYKDTHWQVPAYALRYDFNQQWSSYIGYKDIYQSQAGYITANGQPLAPQTGNSREVGIKYTSAKDDLNISLALYKSKVDNISLQDWIATSLHPGDSSCCYVVGGGERYESKGADLEIQGKILPWWEQSLGYTYNLNKRAGSTLNYDGEIEAVDQVPVQSQSPKHLLKLWNTFHFSGNKYLNHLKAGIGLTAQSKTSVVGFIRRGDDFYDYNFKGPGYTVMDALVSYDINKNINLSFNVNNIFDKTYYVSQDRVTSGNWYGAPRNYLLTLRAKF</sequence>
<comment type="caution">
    <text evidence="19">The sequence shown here is derived from an EMBL/GenBank/DDBJ whole genome shotgun (WGS) entry which is preliminary data.</text>
</comment>
<evidence type="ECO:0000256" key="7">
    <source>
        <dbReference type="ARBA" id="ARBA00022729"/>
    </source>
</evidence>
<dbReference type="Gene3D" id="2.40.170.20">
    <property type="entry name" value="TonB-dependent receptor, beta-barrel domain"/>
    <property type="match status" value="1"/>
</dbReference>
<evidence type="ECO:0000256" key="1">
    <source>
        <dbReference type="ARBA" id="ARBA00004571"/>
    </source>
</evidence>
<evidence type="ECO:0000256" key="13">
    <source>
        <dbReference type="ARBA" id="ARBA00023237"/>
    </source>
</evidence>
<accession>A0A833UQ62</accession>
<evidence type="ECO:0000256" key="9">
    <source>
        <dbReference type="ARBA" id="ARBA00023065"/>
    </source>
</evidence>
<feature type="region of interest" description="Disordered" evidence="17">
    <location>
        <begin position="141"/>
        <end position="173"/>
    </location>
</feature>
<evidence type="ECO:0000256" key="12">
    <source>
        <dbReference type="ARBA" id="ARBA00023170"/>
    </source>
</evidence>
<keyword evidence="12 19" id="KW-0675">Receptor</keyword>
<dbReference type="Gene3D" id="3.55.50.30">
    <property type="match status" value="1"/>
</dbReference>
<keyword evidence="4 14" id="KW-1134">Transmembrane beta strand</keyword>
<keyword evidence="9" id="KW-0406">Ion transport</keyword>
<dbReference type="GO" id="GO:0009279">
    <property type="term" value="C:cell outer membrane"/>
    <property type="evidence" value="ECO:0007669"/>
    <property type="project" value="UniProtKB-SubCell"/>
</dbReference>
<dbReference type="InterPro" id="IPR010105">
    <property type="entry name" value="TonB_sidphr_rcpt"/>
</dbReference>
<evidence type="ECO:0000256" key="4">
    <source>
        <dbReference type="ARBA" id="ARBA00022452"/>
    </source>
</evidence>
<dbReference type="InterPro" id="IPR011662">
    <property type="entry name" value="Secretin/TonB_short_N"/>
</dbReference>
<evidence type="ECO:0000256" key="14">
    <source>
        <dbReference type="PROSITE-ProRule" id="PRU01360"/>
    </source>
</evidence>
<evidence type="ECO:0000259" key="18">
    <source>
        <dbReference type="SMART" id="SM00965"/>
    </source>
</evidence>
<dbReference type="NCBIfam" id="TIGR01783">
    <property type="entry name" value="TonB-siderophor"/>
    <property type="match status" value="1"/>
</dbReference>
<evidence type="ECO:0000313" key="20">
    <source>
        <dbReference type="Proteomes" id="UP000490535"/>
    </source>
</evidence>
<dbReference type="GO" id="GO:0038023">
    <property type="term" value="F:signaling receptor activity"/>
    <property type="evidence" value="ECO:0007669"/>
    <property type="project" value="InterPro"/>
</dbReference>
<dbReference type="InterPro" id="IPR036942">
    <property type="entry name" value="Beta-barrel_TonB_sf"/>
</dbReference>
<dbReference type="SMART" id="SM00965">
    <property type="entry name" value="STN"/>
    <property type="match status" value="1"/>
</dbReference>
<keyword evidence="5" id="KW-0410">Iron transport</keyword>
<gene>
    <name evidence="19" type="primary">fptA_2</name>
    <name evidence="19" type="ORF">GAK29_04986</name>
</gene>
<dbReference type="Proteomes" id="UP000490535">
    <property type="component" value="Unassembled WGS sequence"/>
</dbReference>
<dbReference type="Pfam" id="PF07715">
    <property type="entry name" value="Plug"/>
    <property type="match status" value="1"/>
</dbReference>
<dbReference type="InterPro" id="IPR010917">
    <property type="entry name" value="TonB_rcpt_CS"/>
</dbReference>
<evidence type="ECO:0000256" key="16">
    <source>
        <dbReference type="RuleBase" id="RU003357"/>
    </source>
</evidence>
<dbReference type="CDD" id="cd01347">
    <property type="entry name" value="ligand_gated_channel"/>
    <property type="match status" value="1"/>
</dbReference>
<keyword evidence="8" id="KW-0408">Iron</keyword>
<evidence type="ECO:0000313" key="19">
    <source>
        <dbReference type="EMBL" id="KAF1011189.1"/>
    </source>
</evidence>
<keyword evidence="13 14" id="KW-0998">Cell outer membrane</keyword>
<dbReference type="PROSITE" id="PS01156">
    <property type="entry name" value="TONB_DEPENDENT_REC_2"/>
    <property type="match status" value="1"/>
</dbReference>
<keyword evidence="7" id="KW-0732">Signal</keyword>
<keyword evidence="10 16" id="KW-0798">TonB box</keyword>
<evidence type="ECO:0000256" key="6">
    <source>
        <dbReference type="ARBA" id="ARBA00022692"/>
    </source>
</evidence>
<name>A0A833UQ62_ACIBZ</name>
<evidence type="ECO:0000256" key="3">
    <source>
        <dbReference type="ARBA" id="ARBA00022448"/>
    </source>
</evidence>
<evidence type="ECO:0000256" key="15">
    <source>
        <dbReference type="PROSITE-ProRule" id="PRU10144"/>
    </source>
</evidence>
<evidence type="ECO:0000256" key="2">
    <source>
        <dbReference type="ARBA" id="ARBA00009810"/>
    </source>
</evidence>
<evidence type="ECO:0000256" key="5">
    <source>
        <dbReference type="ARBA" id="ARBA00022496"/>
    </source>
</evidence>
<dbReference type="GO" id="GO:0015344">
    <property type="term" value="F:siderophore uptake transmembrane transporter activity"/>
    <property type="evidence" value="ECO:0007669"/>
    <property type="project" value="TreeGrafter"/>
</dbReference>
<dbReference type="EMBL" id="WNDP01000297">
    <property type="protein sequence ID" value="KAF1011189.1"/>
    <property type="molecule type" value="Genomic_DNA"/>
</dbReference>
<evidence type="ECO:0000256" key="17">
    <source>
        <dbReference type="SAM" id="MobiDB-lite"/>
    </source>
</evidence>
<protein>
    <submittedName>
        <fullName evidence="19">Fe(3+)-pyochelin receptor</fullName>
    </submittedName>
</protein>
<dbReference type="PANTHER" id="PTHR32552:SF74">
    <property type="entry name" value="HYDROXAMATE SIDEROPHORE RECEPTOR FHUE"/>
    <property type="match status" value="1"/>
</dbReference>
<evidence type="ECO:0000256" key="11">
    <source>
        <dbReference type="ARBA" id="ARBA00023136"/>
    </source>
</evidence>
<keyword evidence="11 14" id="KW-0472">Membrane</keyword>
<dbReference type="AlphaFoldDB" id="A0A833UQ62"/>
<comment type="subcellular location">
    <subcellularLocation>
        <location evidence="1 14">Cell outer membrane</location>
        <topology evidence="1 14">Multi-pass membrane protein</topology>
    </subcellularLocation>
</comment>
<dbReference type="InterPro" id="IPR012910">
    <property type="entry name" value="Plug_dom"/>
</dbReference>
<organism evidence="19 20">
    <name type="scientific">Acinetobacter bereziniae</name>
    <name type="common">Acinetobacter genomosp. 10</name>
    <dbReference type="NCBI Taxonomy" id="106648"/>
    <lineage>
        <taxon>Bacteria</taxon>
        <taxon>Pseudomonadati</taxon>
        <taxon>Pseudomonadota</taxon>
        <taxon>Gammaproteobacteria</taxon>
        <taxon>Moraxellales</taxon>
        <taxon>Moraxellaceae</taxon>
        <taxon>Acinetobacter</taxon>
    </lineage>
</organism>
<dbReference type="Pfam" id="PF00593">
    <property type="entry name" value="TonB_dep_Rec_b-barrel"/>
    <property type="match status" value="1"/>
</dbReference>
<dbReference type="GO" id="GO:0015891">
    <property type="term" value="P:siderophore transport"/>
    <property type="evidence" value="ECO:0007669"/>
    <property type="project" value="InterPro"/>
</dbReference>